<keyword evidence="9 16" id="KW-0067">ATP-binding</keyword>
<comment type="catalytic activity">
    <reaction evidence="14">
        <text>L-seryl-[protein] + ATP = O-phospho-L-seryl-[protein] + ADP + H(+)</text>
        <dbReference type="Rhea" id="RHEA:17989"/>
        <dbReference type="Rhea" id="RHEA-COMP:9863"/>
        <dbReference type="Rhea" id="RHEA-COMP:11604"/>
        <dbReference type="ChEBI" id="CHEBI:15378"/>
        <dbReference type="ChEBI" id="CHEBI:29999"/>
        <dbReference type="ChEBI" id="CHEBI:30616"/>
        <dbReference type="ChEBI" id="CHEBI:83421"/>
        <dbReference type="ChEBI" id="CHEBI:456216"/>
    </reaction>
</comment>
<organism evidence="21 22">
    <name type="scientific">Chenopodium quinoa</name>
    <name type="common">Quinoa</name>
    <dbReference type="NCBI Taxonomy" id="63459"/>
    <lineage>
        <taxon>Eukaryota</taxon>
        <taxon>Viridiplantae</taxon>
        <taxon>Streptophyta</taxon>
        <taxon>Embryophyta</taxon>
        <taxon>Tracheophyta</taxon>
        <taxon>Spermatophyta</taxon>
        <taxon>Magnoliopsida</taxon>
        <taxon>eudicotyledons</taxon>
        <taxon>Gunneridae</taxon>
        <taxon>Pentapetalae</taxon>
        <taxon>Caryophyllales</taxon>
        <taxon>Chenopodiaceae</taxon>
        <taxon>Chenopodioideae</taxon>
        <taxon>Atripliceae</taxon>
        <taxon>Chenopodium</taxon>
    </lineage>
</organism>
<evidence type="ECO:0000256" key="15">
    <source>
        <dbReference type="ARBA" id="ARBA00047951"/>
    </source>
</evidence>
<evidence type="ECO:0000256" key="5">
    <source>
        <dbReference type="ARBA" id="ARBA00022729"/>
    </source>
</evidence>
<keyword evidence="4 18" id="KW-0812">Transmembrane</keyword>
<dbReference type="FunFam" id="3.30.200.20:FF:000142">
    <property type="entry name" value="Cysteine-rich receptor-like protein kinase 10"/>
    <property type="match status" value="1"/>
</dbReference>
<dbReference type="OMA" id="RECASMY"/>
<keyword evidence="11 18" id="KW-0472">Membrane</keyword>
<keyword evidence="10 18" id="KW-1133">Transmembrane helix</keyword>
<keyword evidence="5 19" id="KW-0732">Signal</keyword>
<dbReference type="SUPFAM" id="SSF56112">
    <property type="entry name" value="Protein kinase-like (PK-like)"/>
    <property type="match status" value="1"/>
</dbReference>
<dbReference type="RefSeq" id="XP_021723257.1">
    <property type="nucleotide sequence ID" value="XM_021867565.1"/>
</dbReference>
<keyword evidence="7 16" id="KW-0547">Nucleotide-binding</keyword>
<feature type="compositionally biased region" description="Low complexity" evidence="17">
    <location>
        <begin position="521"/>
        <end position="535"/>
    </location>
</feature>
<evidence type="ECO:0000256" key="10">
    <source>
        <dbReference type="ARBA" id="ARBA00022989"/>
    </source>
</evidence>
<reference evidence="21" key="1">
    <citation type="journal article" date="2017" name="Nature">
        <title>The genome of Chenopodium quinoa.</title>
        <authorList>
            <person name="Jarvis D.E."/>
            <person name="Ho Y.S."/>
            <person name="Lightfoot D.J."/>
            <person name="Schmoeckel S.M."/>
            <person name="Li B."/>
            <person name="Borm T.J.A."/>
            <person name="Ohyanagi H."/>
            <person name="Mineta K."/>
            <person name="Michell C.T."/>
            <person name="Saber N."/>
            <person name="Kharbatia N.M."/>
            <person name="Rupper R.R."/>
            <person name="Sharp A.R."/>
            <person name="Dally N."/>
            <person name="Boughton B.A."/>
            <person name="Woo Y.H."/>
            <person name="Gao G."/>
            <person name="Schijlen E.G.W.M."/>
            <person name="Guo X."/>
            <person name="Momin A.A."/>
            <person name="Negrao S."/>
            <person name="Al-Babili S."/>
            <person name="Gehring C."/>
            <person name="Roessner U."/>
            <person name="Jung C."/>
            <person name="Murphy K."/>
            <person name="Arold S.T."/>
            <person name="Gojobori T."/>
            <person name="van der Linden C.G."/>
            <person name="van Loo E.N."/>
            <person name="Jellen E.N."/>
            <person name="Maughan P.J."/>
            <person name="Tester M."/>
        </authorList>
    </citation>
    <scope>NUCLEOTIDE SEQUENCE [LARGE SCALE GENOMIC DNA]</scope>
    <source>
        <strain evidence="21">cv. PI 614886</strain>
    </source>
</reference>
<evidence type="ECO:0000256" key="3">
    <source>
        <dbReference type="ARBA" id="ARBA00022679"/>
    </source>
</evidence>
<evidence type="ECO:0000256" key="8">
    <source>
        <dbReference type="ARBA" id="ARBA00022777"/>
    </source>
</evidence>
<dbReference type="EnsemblPlants" id="AUR62029750-RA">
    <property type="protein sequence ID" value="AUR62029750-RA:cds"/>
    <property type="gene ID" value="AUR62029750"/>
</dbReference>
<evidence type="ECO:0000256" key="18">
    <source>
        <dbReference type="SAM" id="Phobius"/>
    </source>
</evidence>
<dbReference type="InterPro" id="IPR017441">
    <property type="entry name" value="Protein_kinase_ATP_BS"/>
</dbReference>
<dbReference type="AlphaFoldDB" id="A0A803MI02"/>
<evidence type="ECO:0000256" key="7">
    <source>
        <dbReference type="ARBA" id="ARBA00022741"/>
    </source>
</evidence>
<evidence type="ECO:0000256" key="12">
    <source>
        <dbReference type="ARBA" id="ARBA00023170"/>
    </source>
</evidence>
<accession>A0A803MI02</accession>
<evidence type="ECO:0000256" key="6">
    <source>
        <dbReference type="ARBA" id="ARBA00022737"/>
    </source>
</evidence>
<proteinExistence type="predicted"/>
<feature type="transmembrane region" description="Helical" evidence="18">
    <location>
        <begin position="158"/>
        <end position="180"/>
    </location>
</feature>
<keyword evidence="3" id="KW-0808">Transferase</keyword>
<keyword evidence="2" id="KW-0723">Serine/threonine-protein kinase</keyword>
<dbReference type="GO" id="GO:0005886">
    <property type="term" value="C:plasma membrane"/>
    <property type="evidence" value="ECO:0007669"/>
    <property type="project" value="TreeGrafter"/>
</dbReference>
<keyword evidence="6" id="KW-0677">Repeat</keyword>
<feature type="domain" description="Protein kinase" evidence="20">
    <location>
        <begin position="224"/>
        <end position="499"/>
    </location>
</feature>
<dbReference type="Pfam" id="PF00069">
    <property type="entry name" value="Pkinase"/>
    <property type="match status" value="1"/>
</dbReference>
<evidence type="ECO:0000313" key="22">
    <source>
        <dbReference type="Proteomes" id="UP000596660"/>
    </source>
</evidence>
<dbReference type="PROSITE" id="PS50011">
    <property type="entry name" value="PROTEIN_KINASE_DOM"/>
    <property type="match status" value="1"/>
</dbReference>
<feature type="chain" id="PRO_5031091219" description="Protein kinase domain-containing protein" evidence="19">
    <location>
        <begin position="26"/>
        <end position="548"/>
    </location>
</feature>
<evidence type="ECO:0000256" key="11">
    <source>
        <dbReference type="ARBA" id="ARBA00023136"/>
    </source>
</evidence>
<dbReference type="OrthoDB" id="4062651at2759"/>
<dbReference type="GO" id="GO:0006950">
    <property type="term" value="P:response to stress"/>
    <property type="evidence" value="ECO:0007669"/>
    <property type="project" value="UniProtKB-ARBA"/>
</dbReference>
<dbReference type="PANTHER" id="PTHR27002">
    <property type="entry name" value="RECEPTOR-LIKE SERINE/THREONINE-PROTEIN KINASE SD1-8"/>
    <property type="match status" value="1"/>
</dbReference>
<keyword evidence="22" id="KW-1185">Reference proteome</keyword>
<dbReference type="GO" id="GO:0004674">
    <property type="term" value="F:protein serine/threonine kinase activity"/>
    <property type="evidence" value="ECO:0007669"/>
    <property type="project" value="UniProtKB-KW"/>
</dbReference>
<comment type="subcellular location">
    <subcellularLocation>
        <location evidence="1">Membrane</location>
        <topology evidence="1">Single-pass membrane protein</topology>
    </subcellularLocation>
</comment>
<dbReference type="PROSITE" id="PS00107">
    <property type="entry name" value="PROTEIN_KINASE_ATP"/>
    <property type="match status" value="1"/>
</dbReference>
<evidence type="ECO:0000259" key="20">
    <source>
        <dbReference type="PROSITE" id="PS50011"/>
    </source>
</evidence>
<dbReference type="CDD" id="cd14066">
    <property type="entry name" value="STKc_IRAK"/>
    <property type="match status" value="1"/>
</dbReference>
<feature type="region of interest" description="Disordered" evidence="17">
    <location>
        <begin position="521"/>
        <end position="548"/>
    </location>
</feature>
<gene>
    <name evidence="21" type="primary">LOC110690695</name>
</gene>
<dbReference type="Gene3D" id="3.30.200.20">
    <property type="entry name" value="Phosphorylase Kinase, domain 1"/>
    <property type="match status" value="1"/>
</dbReference>
<dbReference type="Proteomes" id="UP000596660">
    <property type="component" value="Unplaced"/>
</dbReference>
<name>A0A803MI02_CHEQI</name>
<evidence type="ECO:0000256" key="1">
    <source>
        <dbReference type="ARBA" id="ARBA00004167"/>
    </source>
</evidence>
<dbReference type="Gramene" id="AUR62029750-RA">
    <property type="protein sequence ID" value="AUR62029750-RA:cds"/>
    <property type="gene ID" value="AUR62029750"/>
</dbReference>
<keyword evidence="8" id="KW-0418">Kinase</keyword>
<evidence type="ECO:0000256" key="16">
    <source>
        <dbReference type="PROSITE-ProRule" id="PRU10141"/>
    </source>
</evidence>
<evidence type="ECO:0000256" key="4">
    <source>
        <dbReference type="ARBA" id="ARBA00022692"/>
    </source>
</evidence>
<dbReference type="KEGG" id="cqi:110690695"/>
<comment type="catalytic activity">
    <reaction evidence="15">
        <text>L-threonyl-[protein] + ATP = O-phospho-L-threonyl-[protein] + ADP + H(+)</text>
        <dbReference type="Rhea" id="RHEA:46608"/>
        <dbReference type="Rhea" id="RHEA-COMP:11060"/>
        <dbReference type="Rhea" id="RHEA-COMP:11605"/>
        <dbReference type="ChEBI" id="CHEBI:15378"/>
        <dbReference type="ChEBI" id="CHEBI:30013"/>
        <dbReference type="ChEBI" id="CHEBI:30616"/>
        <dbReference type="ChEBI" id="CHEBI:61977"/>
        <dbReference type="ChEBI" id="CHEBI:456216"/>
    </reaction>
</comment>
<dbReference type="FunFam" id="1.10.510.10:FF:000129">
    <property type="entry name" value="cysteine-rich receptor-like protein kinase 10"/>
    <property type="match status" value="1"/>
</dbReference>
<evidence type="ECO:0000256" key="9">
    <source>
        <dbReference type="ARBA" id="ARBA00022840"/>
    </source>
</evidence>
<dbReference type="PROSITE" id="PS00108">
    <property type="entry name" value="PROTEIN_KINASE_ST"/>
    <property type="match status" value="1"/>
</dbReference>
<dbReference type="PANTHER" id="PTHR27002:SF1050">
    <property type="entry name" value="CYSTEINE-RICH RECEPTOR-LIKE PROTEIN KINASE 5"/>
    <property type="match status" value="1"/>
</dbReference>
<dbReference type="CDD" id="cd00010">
    <property type="entry name" value="AAI_LTSS"/>
    <property type="match status" value="1"/>
</dbReference>
<keyword evidence="12" id="KW-0675">Receptor</keyword>
<evidence type="ECO:0000256" key="17">
    <source>
        <dbReference type="SAM" id="MobiDB-lite"/>
    </source>
</evidence>
<dbReference type="InterPro" id="IPR008271">
    <property type="entry name" value="Ser/Thr_kinase_AS"/>
</dbReference>
<dbReference type="GeneID" id="110690695"/>
<evidence type="ECO:0000256" key="19">
    <source>
        <dbReference type="SAM" id="SignalP"/>
    </source>
</evidence>
<dbReference type="InterPro" id="IPR011009">
    <property type="entry name" value="Kinase-like_dom_sf"/>
</dbReference>
<feature type="signal peptide" evidence="19">
    <location>
        <begin position="1"/>
        <end position="25"/>
    </location>
</feature>
<feature type="binding site" evidence="16">
    <location>
        <position position="252"/>
    </location>
    <ligand>
        <name>ATP</name>
        <dbReference type="ChEBI" id="CHEBI:30616"/>
    </ligand>
</feature>
<evidence type="ECO:0000313" key="21">
    <source>
        <dbReference type="EnsemblPlants" id="AUR62029750-RA:cds"/>
    </source>
</evidence>
<protein>
    <recommendedName>
        <fullName evidence="20">Protein kinase domain-containing protein</fullName>
    </recommendedName>
</protein>
<evidence type="ECO:0000256" key="14">
    <source>
        <dbReference type="ARBA" id="ARBA00047558"/>
    </source>
</evidence>
<evidence type="ECO:0000256" key="13">
    <source>
        <dbReference type="ARBA" id="ARBA00023180"/>
    </source>
</evidence>
<reference evidence="21" key="2">
    <citation type="submission" date="2021-03" db="UniProtKB">
        <authorList>
            <consortium name="EnsemblPlants"/>
        </authorList>
    </citation>
    <scope>IDENTIFICATION</scope>
</reference>
<keyword evidence="13" id="KW-0325">Glycoprotein</keyword>
<dbReference type="SMART" id="SM00220">
    <property type="entry name" value="S_TKc"/>
    <property type="match status" value="1"/>
</dbReference>
<sequence>MWFGKTTITVLAAVLLTSRLLLTRAQTPSDPGTTTPTSKSCIKALTPCAKYLNPSPKSDCCTDTVSGNSGNSSCICEVSPPDAKSCCSTDLLDSLSCICEASQNPALSKAAGLNKTQVIEISNLCWSGLDCRNDSSAATPFGAPQIGTSISSPGKKKIIIAAIVLSVTLVVLIAIGIGIFRTKRKKKRGVANAQNANRQDVDHLITAESLQYDLDTLEDATNNFSNNNKIGEGGFGGVYKGTLQKGQEVAVKRLSKSSGQGNKEFENEVVFLAKLQHRNLVNLLGFCLTSEDKLLVYEYVPNRSLDYFLFDPAKQDQLNWTMRYNIIKGIARGLQYLHEDSRLKIVHRDLKAANILLDAEMNPKIADFGIAKNFDVLLTQKTTNRIVGTYGYMAPEYAMHGQFSVKSDVYSFGILVLEMVNGQRISRFYQSESGESLLSFAWKSYSERRALDFMDPTLRSSYIIDEVAKCLHLGLFCVQDDIRKRPTMSTVIHMLHSESEASTSLVPQRPSSIYLIDTDQVTSTTTKSDTGSSSTPYSHTDQKENTVG</sequence>
<dbReference type="GO" id="GO:0005524">
    <property type="term" value="F:ATP binding"/>
    <property type="evidence" value="ECO:0007669"/>
    <property type="project" value="UniProtKB-UniRule"/>
</dbReference>
<evidence type="ECO:0000256" key="2">
    <source>
        <dbReference type="ARBA" id="ARBA00022527"/>
    </source>
</evidence>
<dbReference type="InterPro" id="IPR000719">
    <property type="entry name" value="Prot_kinase_dom"/>
</dbReference>
<dbReference type="Gene3D" id="1.10.510.10">
    <property type="entry name" value="Transferase(Phosphotransferase) domain 1"/>
    <property type="match status" value="1"/>
</dbReference>